<feature type="transmembrane region" description="Helical" evidence="1">
    <location>
        <begin position="7"/>
        <end position="25"/>
    </location>
</feature>
<evidence type="ECO:0000313" key="2">
    <source>
        <dbReference type="EMBL" id="SMP09060.1"/>
    </source>
</evidence>
<feature type="transmembrane region" description="Helical" evidence="1">
    <location>
        <begin position="112"/>
        <end position="134"/>
    </location>
</feature>
<organism evidence="2 3">
    <name type="scientific">Chryseobacterium profundimaris</name>
    <dbReference type="NCBI Taxonomy" id="1387275"/>
    <lineage>
        <taxon>Bacteria</taxon>
        <taxon>Pseudomonadati</taxon>
        <taxon>Bacteroidota</taxon>
        <taxon>Flavobacteriia</taxon>
        <taxon>Flavobacteriales</taxon>
        <taxon>Weeksellaceae</taxon>
        <taxon>Chryseobacterium group</taxon>
        <taxon>Chryseobacterium</taxon>
    </lineage>
</organism>
<protein>
    <submittedName>
        <fullName evidence="2">Uncharacterized protein</fullName>
    </submittedName>
</protein>
<keyword evidence="1" id="KW-0812">Transmembrane</keyword>
<gene>
    <name evidence="2" type="ORF">SAMN06264346_10223</name>
</gene>
<reference evidence="2 3" key="1">
    <citation type="submission" date="2017-05" db="EMBL/GenBank/DDBJ databases">
        <authorList>
            <person name="Varghese N."/>
            <person name="Submissions S."/>
        </authorList>
    </citation>
    <scope>NUCLEOTIDE SEQUENCE [LARGE SCALE GENOMIC DNA]</scope>
    <source>
        <strain evidence="2 3">DSM 28214</strain>
    </source>
</reference>
<keyword evidence="1" id="KW-0472">Membrane</keyword>
<dbReference type="EMBL" id="FXTZ01000002">
    <property type="protein sequence ID" value="SMP09060.1"/>
    <property type="molecule type" value="Genomic_DNA"/>
</dbReference>
<feature type="transmembrane region" description="Helical" evidence="1">
    <location>
        <begin position="74"/>
        <end position="92"/>
    </location>
</feature>
<dbReference type="Proteomes" id="UP001157960">
    <property type="component" value="Unassembled WGS sequence"/>
</dbReference>
<keyword evidence="1" id="KW-1133">Transmembrane helix</keyword>
<name>A0ABY1NGI2_9FLAO</name>
<sequence>MKKYLNIFLIIVALSISVIFKSSYSELFMNTLYTVLGIMFSIGLGLVVTFNLGGIKNRRFITGIRRNLRTIRSLYILYFTISTVLYLVESQLKSANSNIIKIVQYVKLQITFDFSTFTVCFLFYSIFYCIINLIDLQKLSESIFDETN</sequence>
<proteinExistence type="predicted"/>
<evidence type="ECO:0000256" key="1">
    <source>
        <dbReference type="SAM" id="Phobius"/>
    </source>
</evidence>
<accession>A0ABY1NGI2</accession>
<evidence type="ECO:0000313" key="3">
    <source>
        <dbReference type="Proteomes" id="UP001157960"/>
    </source>
</evidence>
<comment type="caution">
    <text evidence="2">The sequence shown here is derived from an EMBL/GenBank/DDBJ whole genome shotgun (WGS) entry which is preliminary data.</text>
</comment>
<keyword evidence="3" id="KW-1185">Reference proteome</keyword>
<feature type="transmembrane region" description="Helical" evidence="1">
    <location>
        <begin position="31"/>
        <end position="53"/>
    </location>
</feature>